<dbReference type="Proteomes" id="UP001216510">
    <property type="component" value="Chromosome"/>
</dbReference>
<accession>A0ABY8BIX9</accession>
<dbReference type="EMBL" id="CP119083">
    <property type="protein sequence ID" value="WEF34881.1"/>
    <property type="molecule type" value="Genomic_DNA"/>
</dbReference>
<organism evidence="1 2">
    <name type="scientific">Pseudoduganella chitinolytica</name>
    <dbReference type="NCBI Taxonomy" id="34070"/>
    <lineage>
        <taxon>Bacteria</taxon>
        <taxon>Pseudomonadati</taxon>
        <taxon>Pseudomonadota</taxon>
        <taxon>Betaproteobacteria</taxon>
        <taxon>Burkholderiales</taxon>
        <taxon>Oxalobacteraceae</taxon>
        <taxon>Telluria group</taxon>
        <taxon>Pseudoduganella</taxon>
    </lineage>
</organism>
<reference evidence="1 2" key="1">
    <citation type="submission" date="2023-02" db="EMBL/GenBank/DDBJ databases">
        <title>Gemone sequence of Telluria chitinolytica ACM 3522T.</title>
        <authorList>
            <person name="Frediansyah A."/>
            <person name="Miess H."/>
            <person name="Gross H."/>
        </authorList>
    </citation>
    <scope>NUCLEOTIDE SEQUENCE [LARGE SCALE GENOMIC DNA]</scope>
    <source>
        <strain evidence="1 2">ACM 3522</strain>
    </source>
</reference>
<evidence type="ECO:0008006" key="3">
    <source>
        <dbReference type="Google" id="ProtNLM"/>
    </source>
</evidence>
<keyword evidence="2" id="KW-1185">Reference proteome</keyword>
<dbReference type="RefSeq" id="WP_277417552.1">
    <property type="nucleotide sequence ID" value="NZ_CP119083.1"/>
</dbReference>
<gene>
    <name evidence="1" type="ORF">PX653_09015</name>
</gene>
<sequence length="149" mass="17084">MAAPLADGADVILRARLKGKRPADMVIIAQKGPVSTDNPVVRAKAMAKYDWRWVRDLDICVYIDPVVDWFIQLKEIALQKPGYLCLWNPVEKRGAEVYLSATLEDITKPRQFWVYELGFILWQAFQNDDFITGRTYGRNEHGVPYAIDP</sequence>
<name>A0ABY8BIX9_9BURK</name>
<evidence type="ECO:0000313" key="2">
    <source>
        <dbReference type="Proteomes" id="UP001216510"/>
    </source>
</evidence>
<proteinExistence type="predicted"/>
<protein>
    <recommendedName>
        <fullName evidence="3">DUF4365 domain-containing protein</fullName>
    </recommendedName>
</protein>
<evidence type="ECO:0000313" key="1">
    <source>
        <dbReference type="EMBL" id="WEF34881.1"/>
    </source>
</evidence>